<reference evidence="2" key="1">
    <citation type="submission" date="2021-06" db="EMBL/GenBank/DDBJ databases">
        <authorList>
            <person name="Kallberg Y."/>
            <person name="Tangrot J."/>
            <person name="Rosling A."/>
        </authorList>
    </citation>
    <scope>NUCLEOTIDE SEQUENCE</scope>
    <source>
        <strain evidence="2">IN212</strain>
    </source>
</reference>
<feature type="non-terminal residue" evidence="2">
    <location>
        <position position="279"/>
    </location>
</feature>
<sequence>HQAQSHNMSDESSFNNSDSDDLSVNVAGSEEPILRNIADIETRWNSKYHSWKQLLKLHRAIEWLVATLPLSDNLDDRADGQKLKKLALLSHEWNLLSQIVTLIELFDDATTYFSSSKYAILSIIYPLIQALKYTFADTEITDDILYEEDTPNFHHEESSDDDSDELDLEISEATTNCRQKHSTTIVSTNLANNSLQNAQVIKTMQNIIYNSLFDYWNEPVMTAKIELTHQFEVLIASNLEQTIASMHTTSKNNNIHCSHLHLSIFGTSANNTTSGPLDE</sequence>
<feature type="compositionally biased region" description="Low complexity" evidence="1">
    <location>
        <begin position="10"/>
        <end position="22"/>
    </location>
</feature>
<evidence type="ECO:0000256" key="1">
    <source>
        <dbReference type="SAM" id="MobiDB-lite"/>
    </source>
</evidence>
<dbReference type="AlphaFoldDB" id="A0A9N9C731"/>
<organism evidence="2 3">
    <name type="scientific">Racocetra fulgida</name>
    <dbReference type="NCBI Taxonomy" id="60492"/>
    <lineage>
        <taxon>Eukaryota</taxon>
        <taxon>Fungi</taxon>
        <taxon>Fungi incertae sedis</taxon>
        <taxon>Mucoromycota</taxon>
        <taxon>Glomeromycotina</taxon>
        <taxon>Glomeromycetes</taxon>
        <taxon>Diversisporales</taxon>
        <taxon>Gigasporaceae</taxon>
        <taxon>Racocetra</taxon>
    </lineage>
</organism>
<accession>A0A9N9C731</accession>
<comment type="caution">
    <text evidence="2">The sequence shown here is derived from an EMBL/GenBank/DDBJ whole genome shotgun (WGS) entry which is preliminary data.</text>
</comment>
<dbReference type="EMBL" id="CAJVPZ010007690">
    <property type="protein sequence ID" value="CAG8589472.1"/>
    <property type="molecule type" value="Genomic_DNA"/>
</dbReference>
<proteinExistence type="predicted"/>
<protein>
    <submittedName>
        <fullName evidence="2">18584_t:CDS:1</fullName>
    </submittedName>
</protein>
<evidence type="ECO:0000313" key="3">
    <source>
        <dbReference type="Proteomes" id="UP000789396"/>
    </source>
</evidence>
<feature type="region of interest" description="Disordered" evidence="1">
    <location>
        <begin position="1"/>
        <end position="22"/>
    </location>
</feature>
<dbReference type="Proteomes" id="UP000789396">
    <property type="component" value="Unassembled WGS sequence"/>
</dbReference>
<dbReference type="InterPro" id="IPR012337">
    <property type="entry name" value="RNaseH-like_sf"/>
</dbReference>
<dbReference type="SUPFAM" id="SSF53098">
    <property type="entry name" value="Ribonuclease H-like"/>
    <property type="match status" value="1"/>
</dbReference>
<gene>
    <name evidence="2" type="ORF">RFULGI_LOCUS6173</name>
</gene>
<evidence type="ECO:0000313" key="2">
    <source>
        <dbReference type="EMBL" id="CAG8589472.1"/>
    </source>
</evidence>
<name>A0A9N9C731_9GLOM</name>
<keyword evidence="3" id="KW-1185">Reference proteome</keyword>
<dbReference type="OrthoDB" id="2430528at2759"/>